<name>A0A7C9UXW0_9PROT</name>
<protein>
    <submittedName>
        <fullName evidence="1">Circularly permuted type 2 ATP-grasp protein</fullName>
    </submittedName>
</protein>
<dbReference type="AlphaFoldDB" id="A0A7C9UXW0"/>
<keyword evidence="2" id="KW-1185">Reference proteome</keyword>
<organism evidence="1 2">
    <name type="scientific">Magnetospirillum aberrantis SpK</name>
    <dbReference type="NCBI Taxonomy" id="908842"/>
    <lineage>
        <taxon>Bacteria</taxon>
        <taxon>Pseudomonadati</taxon>
        <taxon>Pseudomonadota</taxon>
        <taxon>Alphaproteobacteria</taxon>
        <taxon>Rhodospirillales</taxon>
        <taxon>Rhodospirillaceae</taxon>
        <taxon>Magnetospirillum</taxon>
    </lineage>
</organism>
<sequence>MTIAVPSGTTPCFGAARLDHDRLWHGLEQAMGDEMAFAALTDGRMGLVSDLVVDVPARVADSVVAAVALLDRTIRRDGVRRSALLLAGHPELLSRSPLSGPLCFDFHLTAHGPRLIEINTNPGGMLIAAAVARAAGVGGDVGDAALAFAGGERVAIIDTSPSRQFLWPEFLLYRRLFRENGKVAEIIDAAHMRFDDDAFDAIYNRLTDFHFTMPEHAALARAWHTDMVRFTPDPAAHAAFSDKRLLVLLSRADALARCGVPPAEAEAVAALVPPTTIVEDGLAEILWERRRHLFFKPATGHAGKAAYRGDKISRATWEGVRCRDYVAQETVAPSCVATPDGQMFKADLRAFSLDGRVVLMTARLYRGQTTNFRTEGGGFAAIRV</sequence>
<proteinExistence type="predicted"/>
<accession>A0A7C9UXW0</accession>
<evidence type="ECO:0000313" key="1">
    <source>
        <dbReference type="EMBL" id="NFV79371.1"/>
    </source>
</evidence>
<gene>
    <name evidence="1" type="ORF">G4223_04515</name>
</gene>
<dbReference type="Proteomes" id="UP000480684">
    <property type="component" value="Unassembled WGS sequence"/>
</dbReference>
<evidence type="ECO:0000313" key="2">
    <source>
        <dbReference type="Proteomes" id="UP000480684"/>
    </source>
</evidence>
<dbReference type="EMBL" id="JAAIYP010000027">
    <property type="protein sequence ID" value="NFV79371.1"/>
    <property type="molecule type" value="Genomic_DNA"/>
</dbReference>
<dbReference type="Gene3D" id="3.30.470.20">
    <property type="entry name" value="ATP-grasp fold, B domain"/>
    <property type="match status" value="1"/>
</dbReference>
<dbReference type="RefSeq" id="WP_163675638.1">
    <property type="nucleotide sequence ID" value="NZ_JAAIYP010000027.1"/>
</dbReference>
<reference evidence="1 2" key="1">
    <citation type="submission" date="2020-02" db="EMBL/GenBank/DDBJ databases">
        <authorList>
            <person name="Dziuba M."/>
            <person name="Kuznetsov B."/>
            <person name="Mardanov A."/>
            <person name="Ravin N."/>
            <person name="Grouzdev D."/>
        </authorList>
    </citation>
    <scope>NUCLEOTIDE SEQUENCE [LARGE SCALE GENOMIC DNA]</scope>
    <source>
        <strain evidence="1 2">SpK</strain>
    </source>
</reference>
<comment type="caution">
    <text evidence="1">The sequence shown here is derived from an EMBL/GenBank/DDBJ whole genome shotgun (WGS) entry which is preliminary data.</text>
</comment>